<proteinExistence type="predicted"/>
<dbReference type="Proteomes" id="UP000659697">
    <property type="component" value="Unassembled WGS sequence"/>
</dbReference>
<organism evidence="1 2">
    <name type="scientific">Alishewanella longhuensis</name>
    <dbReference type="NCBI Taxonomy" id="1091037"/>
    <lineage>
        <taxon>Bacteria</taxon>
        <taxon>Pseudomonadati</taxon>
        <taxon>Pseudomonadota</taxon>
        <taxon>Gammaproteobacteria</taxon>
        <taxon>Alteromonadales</taxon>
        <taxon>Alteromonadaceae</taxon>
        <taxon>Alishewanella</taxon>
    </lineage>
</organism>
<evidence type="ECO:0000313" key="2">
    <source>
        <dbReference type="Proteomes" id="UP000659697"/>
    </source>
</evidence>
<name>A0ABQ3L2C4_9ALTE</name>
<accession>A0ABQ3L2C4</accession>
<dbReference type="EMBL" id="BNAO01000011">
    <property type="protein sequence ID" value="GHG77517.1"/>
    <property type="molecule type" value="Genomic_DNA"/>
</dbReference>
<reference evidence="2" key="1">
    <citation type="journal article" date="2019" name="Int. J. Syst. Evol. Microbiol.">
        <title>The Global Catalogue of Microorganisms (GCM) 10K type strain sequencing project: providing services to taxonomists for standard genome sequencing and annotation.</title>
        <authorList>
            <consortium name="The Broad Institute Genomics Platform"/>
            <consortium name="The Broad Institute Genome Sequencing Center for Infectious Disease"/>
            <person name="Wu L."/>
            <person name="Ma J."/>
        </authorList>
    </citation>
    <scope>NUCLEOTIDE SEQUENCE [LARGE SCALE GENOMIC DNA]</scope>
    <source>
        <strain evidence="2">CGMCC 1.7003</strain>
    </source>
</reference>
<evidence type="ECO:0008006" key="3">
    <source>
        <dbReference type="Google" id="ProtNLM"/>
    </source>
</evidence>
<evidence type="ECO:0000313" key="1">
    <source>
        <dbReference type="EMBL" id="GHG77517.1"/>
    </source>
</evidence>
<gene>
    <name evidence="1" type="ORF">GCM10010919_33240</name>
</gene>
<comment type="caution">
    <text evidence="1">The sequence shown here is derived from an EMBL/GenBank/DDBJ whole genome shotgun (WGS) entry which is preliminary data.</text>
</comment>
<keyword evidence="2" id="KW-1185">Reference proteome</keyword>
<sequence>MIRPPIKNEQEYAAALNAIEQLLEAEPGTPEGDEFEALAKLIEEHDDIHHKLND</sequence>
<dbReference type="RefSeq" id="WP_189434171.1">
    <property type="nucleotide sequence ID" value="NZ_BNAO01000011.1"/>
</dbReference>
<protein>
    <recommendedName>
        <fullName evidence="3">Transcriptional regulator</fullName>
    </recommendedName>
</protein>